<dbReference type="GO" id="GO:0071949">
    <property type="term" value="F:FAD binding"/>
    <property type="evidence" value="ECO:0007669"/>
    <property type="project" value="TreeGrafter"/>
</dbReference>
<keyword evidence="5" id="KW-1133">Transmembrane helix</keyword>
<sequence length="180" mass="19633">MFTTRAAREESYKAEVRRTHALLKPIQIEAAAIFYPTLFEVDPSTKPLFKDVDMEKQGAKLMKVIGVAVMMLDKMDQFKPMLVKLGKKHVTYGVTDDMYPSVVSALLITLEKGLGEECHQLTKDAWAWVMNSIAAVCIAAAREDTGAPAGEKKLPIEKNTAAAAVAVAVAVAVGVLVLWK</sequence>
<keyword evidence="1 4" id="KW-0349">Heme</keyword>
<keyword evidence="4" id="KW-0561">Oxygen transport</keyword>
<evidence type="ECO:0000256" key="2">
    <source>
        <dbReference type="ARBA" id="ARBA00022723"/>
    </source>
</evidence>
<dbReference type="AlphaFoldDB" id="D7FYD1"/>
<dbReference type="PANTHER" id="PTHR43396:SF3">
    <property type="entry name" value="FLAVOHEMOPROTEIN"/>
    <property type="match status" value="1"/>
</dbReference>
<dbReference type="SUPFAM" id="SSF46458">
    <property type="entry name" value="Globin-like"/>
    <property type="match status" value="1"/>
</dbReference>
<keyword evidence="5" id="KW-0812">Transmembrane</keyword>
<organism evidence="7 8">
    <name type="scientific">Ectocarpus siliculosus</name>
    <name type="common">Brown alga</name>
    <name type="synonym">Conferva siliculosa</name>
    <dbReference type="NCBI Taxonomy" id="2880"/>
    <lineage>
        <taxon>Eukaryota</taxon>
        <taxon>Sar</taxon>
        <taxon>Stramenopiles</taxon>
        <taxon>Ochrophyta</taxon>
        <taxon>PX clade</taxon>
        <taxon>Phaeophyceae</taxon>
        <taxon>Ectocarpales</taxon>
        <taxon>Ectocarpaceae</taxon>
        <taxon>Ectocarpus</taxon>
    </lineage>
</organism>
<dbReference type="GO" id="GO:0046210">
    <property type="term" value="P:nitric oxide catabolic process"/>
    <property type="evidence" value="ECO:0007669"/>
    <property type="project" value="TreeGrafter"/>
</dbReference>
<name>D7FYD1_ECTSI</name>
<dbReference type="InterPro" id="IPR012292">
    <property type="entry name" value="Globin/Proto"/>
</dbReference>
<keyword evidence="2" id="KW-0479">Metal-binding</keyword>
<reference evidence="7 8" key="1">
    <citation type="journal article" date="2010" name="Nature">
        <title>The Ectocarpus genome and the independent evolution of multicellularity in brown algae.</title>
        <authorList>
            <person name="Cock J.M."/>
            <person name="Sterck L."/>
            <person name="Rouze P."/>
            <person name="Scornet D."/>
            <person name="Allen A.E."/>
            <person name="Amoutzias G."/>
            <person name="Anthouard V."/>
            <person name="Artiguenave F."/>
            <person name="Aury J.M."/>
            <person name="Badger J.H."/>
            <person name="Beszteri B."/>
            <person name="Billiau K."/>
            <person name="Bonnet E."/>
            <person name="Bothwell J.H."/>
            <person name="Bowler C."/>
            <person name="Boyen C."/>
            <person name="Brownlee C."/>
            <person name="Carrano C.J."/>
            <person name="Charrier B."/>
            <person name="Cho G.Y."/>
            <person name="Coelho S.M."/>
            <person name="Collen J."/>
            <person name="Corre E."/>
            <person name="Da Silva C."/>
            <person name="Delage L."/>
            <person name="Delaroque N."/>
            <person name="Dittami S.M."/>
            <person name="Doulbeau S."/>
            <person name="Elias M."/>
            <person name="Farnham G."/>
            <person name="Gachon C.M."/>
            <person name="Gschloessl B."/>
            <person name="Heesch S."/>
            <person name="Jabbari K."/>
            <person name="Jubin C."/>
            <person name="Kawai H."/>
            <person name="Kimura K."/>
            <person name="Kloareg B."/>
            <person name="Kupper F.C."/>
            <person name="Lang D."/>
            <person name="Le Bail A."/>
            <person name="Leblanc C."/>
            <person name="Lerouge P."/>
            <person name="Lohr M."/>
            <person name="Lopez P.J."/>
            <person name="Martens C."/>
            <person name="Maumus F."/>
            <person name="Michel G."/>
            <person name="Miranda-Saavedra D."/>
            <person name="Morales J."/>
            <person name="Moreau H."/>
            <person name="Motomura T."/>
            <person name="Nagasato C."/>
            <person name="Napoli C.A."/>
            <person name="Nelson D.R."/>
            <person name="Nyvall-Collen P."/>
            <person name="Peters A.F."/>
            <person name="Pommier C."/>
            <person name="Potin P."/>
            <person name="Poulain J."/>
            <person name="Quesneville H."/>
            <person name="Read B."/>
            <person name="Rensing S.A."/>
            <person name="Ritter A."/>
            <person name="Rousvoal S."/>
            <person name="Samanta M."/>
            <person name="Samson G."/>
            <person name="Schroeder D.C."/>
            <person name="Segurens B."/>
            <person name="Strittmatter M."/>
            <person name="Tonon T."/>
            <person name="Tregear J.W."/>
            <person name="Valentin K."/>
            <person name="von Dassow P."/>
            <person name="Yamagishi T."/>
            <person name="Van de Peer Y."/>
            <person name="Wincker P."/>
        </authorList>
    </citation>
    <scope>NUCLEOTIDE SEQUENCE [LARGE SCALE GENOMIC DNA]</scope>
    <source>
        <strain evidence="8">Ec32 / CCAP1310/4</strain>
    </source>
</reference>
<evidence type="ECO:0000313" key="7">
    <source>
        <dbReference type="EMBL" id="CBJ32473.1"/>
    </source>
</evidence>
<keyword evidence="8" id="KW-1185">Reference proteome</keyword>
<dbReference type="GO" id="GO:0071500">
    <property type="term" value="P:cellular response to nitrosative stress"/>
    <property type="evidence" value="ECO:0007669"/>
    <property type="project" value="TreeGrafter"/>
</dbReference>
<dbReference type="PANTHER" id="PTHR43396">
    <property type="entry name" value="FLAVOHEMOPROTEIN"/>
    <property type="match status" value="1"/>
</dbReference>
<keyword evidence="4" id="KW-0813">Transport</keyword>
<evidence type="ECO:0000259" key="6">
    <source>
        <dbReference type="PROSITE" id="PS01033"/>
    </source>
</evidence>
<proteinExistence type="inferred from homology"/>
<dbReference type="GO" id="GO:0019825">
    <property type="term" value="F:oxygen binding"/>
    <property type="evidence" value="ECO:0007669"/>
    <property type="project" value="InterPro"/>
</dbReference>
<dbReference type="InParanoid" id="D7FYD1"/>
<dbReference type="GO" id="GO:0005344">
    <property type="term" value="F:oxygen carrier activity"/>
    <property type="evidence" value="ECO:0007669"/>
    <property type="project" value="UniProtKB-KW"/>
</dbReference>
<evidence type="ECO:0000256" key="3">
    <source>
        <dbReference type="ARBA" id="ARBA00023004"/>
    </source>
</evidence>
<feature type="transmembrane region" description="Helical" evidence="5">
    <location>
        <begin position="161"/>
        <end position="179"/>
    </location>
</feature>
<dbReference type="Proteomes" id="UP000002630">
    <property type="component" value="Linkage Group LG14"/>
</dbReference>
<protein>
    <recommendedName>
        <fullName evidence="6">Globin domain-containing protein</fullName>
    </recommendedName>
</protein>
<comment type="similarity">
    <text evidence="4">Belongs to the globin family.</text>
</comment>
<dbReference type="EMBL" id="FN648533">
    <property type="protein sequence ID" value="CBJ32473.1"/>
    <property type="molecule type" value="Genomic_DNA"/>
</dbReference>
<dbReference type="GO" id="GO:0046872">
    <property type="term" value="F:metal ion binding"/>
    <property type="evidence" value="ECO:0007669"/>
    <property type="project" value="UniProtKB-KW"/>
</dbReference>
<gene>
    <name evidence="7" type="ORF">Esi_0341_0029</name>
</gene>
<evidence type="ECO:0000313" key="8">
    <source>
        <dbReference type="Proteomes" id="UP000002630"/>
    </source>
</evidence>
<dbReference type="PROSITE" id="PS01033">
    <property type="entry name" value="GLOBIN"/>
    <property type="match status" value="1"/>
</dbReference>
<dbReference type="EMBL" id="FN649739">
    <property type="protein sequence ID" value="CBJ32473.1"/>
    <property type="molecule type" value="Genomic_DNA"/>
</dbReference>
<dbReference type="GO" id="GO:0020037">
    <property type="term" value="F:heme binding"/>
    <property type="evidence" value="ECO:0007669"/>
    <property type="project" value="InterPro"/>
</dbReference>
<evidence type="ECO:0000256" key="1">
    <source>
        <dbReference type="ARBA" id="ARBA00022617"/>
    </source>
</evidence>
<evidence type="ECO:0000256" key="4">
    <source>
        <dbReference type="RuleBase" id="RU000356"/>
    </source>
</evidence>
<accession>D7FYD1</accession>
<keyword evidence="3" id="KW-0408">Iron</keyword>
<evidence type="ECO:0000256" key="5">
    <source>
        <dbReference type="SAM" id="Phobius"/>
    </source>
</evidence>
<dbReference type="Pfam" id="PF00042">
    <property type="entry name" value="Globin"/>
    <property type="match status" value="1"/>
</dbReference>
<dbReference type="OrthoDB" id="417967at2759"/>
<dbReference type="GO" id="GO:0008941">
    <property type="term" value="F:nitric oxide dioxygenase NAD(P)H activity"/>
    <property type="evidence" value="ECO:0007669"/>
    <property type="project" value="TreeGrafter"/>
</dbReference>
<dbReference type="InterPro" id="IPR009050">
    <property type="entry name" value="Globin-like_sf"/>
</dbReference>
<keyword evidence="5" id="KW-0472">Membrane</keyword>
<dbReference type="Gene3D" id="1.10.490.10">
    <property type="entry name" value="Globins"/>
    <property type="match status" value="1"/>
</dbReference>
<feature type="domain" description="Globin" evidence="6">
    <location>
        <begin position="7"/>
        <end position="142"/>
    </location>
</feature>
<dbReference type="InterPro" id="IPR000971">
    <property type="entry name" value="Globin"/>
</dbReference>